<keyword evidence="3" id="KW-0732">Signal</keyword>
<dbReference type="PANTHER" id="PTHR33076">
    <property type="entry name" value="NON-SPECIFIC LIPID-TRANSFER PROTEIN 2-RELATED"/>
    <property type="match status" value="1"/>
</dbReference>
<dbReference type="Gene3D" id="1.10.110.10">
    <property type="entry name" value="Plant lipid-transfer and hydrophobic proteins"/>
    <property type="match status" value="1"/>
</dbReference>
<evidence type="ECO:0000256" key="3">
    <source>
        <dbReference type="SAM" id="SignalP"/>
    </source>
</evidence>
<keyword evidence="6" id="KW-1185">Reference proteome</keyword>
<evidence type="ECO:0000313" key="5">
    <source>
        <dbReference type="EMBL" id="KAJ9139913.1"/>
    </source>
</evidence>
<organism evidence="5 6">
    <name type="scientific">Hevea brasiliensis</name>
    <name type="common">Para rubber tree</name>
    <name type="synonym">Siphonia brasiliensis</name>
    <dbReference type="NCBI Taxonomy" id="3981"/>
    <lineage>
        <taxon>Eukaryota</taxon>
        <taxon>Viridiplantae</taxon>
        <taxon>Streptophyta</taxon>
        <taxon>Embryophyta</taxon>
        <taxon>Tracheophyta</taxon>
        <taxon>Spermatophyta</taxon>
        <taxon>Magnoliopsida</taxon>
        <taxon>eudicotyledons</taxon>
        <taxon>Gunneridae</taxon>
        <taxon>Pentapetalae</taxon>
        <taxon>rosids</taxon>
        <taxon>fabids</taxon>
        <taxon>Malpighiales</taxon>
        <taxon>Euphorbiaceae</taxon>
        <taxon>Crotonoideae</taxon>
        <taxon>Micrandreae</taxon>
        <taxon>Hevea</taxon>
    </lineage>
</organism>
<dbReference type="SUPFAM" id="SSF47699">
    <property type="entry name" value="Bifunctional inhibitor/lipid-transfer protein/seed storage 2S albumin"/>
    <property type="match status" value="1"/>
</dbReference>
<gene>
    <name evidence="5" type="ORF">P3X46_030605</name>
</gene>
<evidence type="ECO:0000256" key="2">
    <source>
        <dbReference type="ARBA" id="ARBA00023157"/>
    </source>
</evidence>
<protein>
    <recommendedName>
        <fullName evidence="4">Bifunctional inhibitor/plant lipid transfer protein/seed storage helical domain-containing protein</fullName>
    </recommendedName>
</protein>
<comment type="caution">
    <text evidence="5">The sequence shown here is derived from an EMBL/GenBank/DDBJ whole genome shotgun (WGS) entry which is preliminary data.</text>
</comment>
<feature type="chain" id="PRO_5047362648" description="Bifunctional inhibitor/plant lipid transfer protein/seed storage helical domain-containing protein" evidence="3">
    <location>
        <begin position="23"/>
        <end position="114"/>
    </location>
</feature>
<keyword evidence="2" id="KW-1015">Disulfide bond</keyword>
<evidence type="ECO:0000313" key="6">
    <source>
        <dbReference type="Proteomes" id="UP001174677"/>
    </source>
</evidence>
<dbReference type="InterPro" id="IPR016140">
    <property type="entry name" value="Bifunc_inhib/LTP/seed_store"/>
</dbReference>
<feature type="signal peptide" evidence="3">
    <location>
        <begin position="1"/>
        <end position="22"/>
    </location>
</feature>
<evidence type="ECO:0000259" key="4">
    <source>
        <dbReference type="Pfam" id="PF00234"/>
    </source>
</evidence>
<dbReference type="CDD" id="cd01960">
    <property type="entry name" value="nsLTP1"/>
    <property type="match status" value="1"/>
</dbReference>
<dbReference type="PRINTS" id="PR00382">
    <property type="entry name" value="LIPIDTRNSFER"/>
</dbReference>
<accession>A0ABQ9KHQ8</accession>
<reference evidence="5" key="1">
    <citation type="journal article" date="2023" name="Plant Biotechnol. J.">
        <title>Chromosome-level wild Hevea brasiliensis genome provides new tools for genomic-assisted breeding and valuable loci to elevate rubber yield.</title>
        <authorList>
            <person name="Cheng H."/>
            <person name="Song X."/>
            <person name="Hu Y."/>
            <person name="Wu T."/>
            <person name="Yang Q."/>
            <person name="An Z."/>
            <person name="Feng S."/>
            <person name="Deng Z."/>
            <person name="Wu W."/>
            <person name="Zeng X."/>
            <person name="Tu M."/>
            <person name="Wang X."/>
            <person name="Huang H."/>
        </authorList>
    </citation>
    <scope>NUCLEOTIDE SEQUENCE</scope>
    <source>
        <strain evidence="5">MT/VB/25A 57/8</strain>
    </source>
</reference>
<dbReference type="InterPro" id="IPR000528">
    <property type="entry name" value="Plant_nsLTP"/>
</dbReference>
<evidence type="ECO:0000256" key="1">
    <source>
        <dbReference type="ARBA" id="ARBA00009748"/>
    </source>
</evidence>
<dbReference type="InterPro" id="IPR036312">
    <property type="entry name" value="Bifun_inhib/LTP/seed_sf"/>
</dbReference>
<feature type="domain" description="Bifunctional inhibitor/plant lipid transfer protein/seed storage helical" evidence="4">
    <location>
        <begin position="26"/>
        <end position="112"/>
    </location>
</feature>
<name>A0ABQ9KHQ8_HEVBR</name>
<comment type="similarity">
    <text evidence="1">Belongs to the plant LTP family.</text>
</comment>
<dbReference type="Proteomes" id="UP001174677">
    <property type="component" value="Chromosome 17"/>
</dbReference>
<proteinExistence type="inferred from homology"/>
<dbReference type="Pfam" id="PF00234">
    <property type="entry name" value="Tryp_alpha_amyl"/>
    <property type="match status" value="1"/>
</dbReference>
<dbReference type="EMBL" id="JARPOI010000017">
    <property type="protein sequence ID" value="KAJ9139913.1"/>
    <property type="molecule type" value="Genomic_DNA"/>
</dbReference>
<sequence>MRFQKMKIGVLILLSWAATVSTDVECGTVTGLLSVCSTFISYGSPDPLPGSPCCNAMISLRLIAESGDNRRSVCRCFMGLIAAYNPLGTAVATLPGLCGINLGFVVYPNTDCTS</sequence>